<dbReference type="PANTHER" id="PTHR45436">
    <property type="entry name" value="SENSOR HISTIDINE KINASE YKOH"/>
    <property type="match status" value="1"/>
</dbReference>
<keyword evidence="5" id="KW-0808">Transferase</keyword>
<evidence type="ECO:0000259" key="14">
    <source>
        <dbReference type="PROSITE" id="PS50109"/>
    </source>
</evidence>
<dbReference type="InterPro" id="IPR003594">
    <property type="entry name" value="HATPase_dom"/>
</dbReference>
<evidence type="ECO:0000313" key="16">
    <source>
        <dbReference type="EMBL" id="GHC84120.1"/>
    </source>
</evidence>
<evidence type="ECO:0000313" key="17">
    <source>
        <dbReference type="Proteomes" id="UP000626210"/>
    </source>
</evidence>
<evidence type="ECO:0000256" key="10">
    <source>
        <dbReference type="ARBA" id="ARBA00022989"/>
    </source>
</evidence>
<dbReference type="PANTHER" id="PTHR45436:SF14">
    <property type="entry name" value="SENSOR PROTEIN QSEC"/>
    <property type="match status" value="1"/>
</dbReference>
<keyword evidence="17" id="KW-1185">Reference proteome</keyword>
<evidence type="ECO:0000256" key="6">
    <source>
        <dbReference type="ARBA" id="ARBA00022692"/>
    </source>
</evidence>
<evidence type="ECO:0000256" key="8">
    <source>
        <dbReference type="ARBA" id="ARBA00022777"/>
    </source>
</evidence>
<reference evidence="17" key="1">
    <citation type="journal article" date="2019" name="Int. J. Syst. Evol. Microbiol.">
        <title>The Global Catalogue of Microorganisms (GCM) 10K type strain sequencing project: providing services to taxonomists for standard genome sequencing and annotation.</title>
        <authorList>
            <consortium name="The Broad Institute Genomics Platform"/>
            <consortium name="The Broad Institute Genome Sequencing Center for Infectious Disease"/>
            <person name="Wu L."/>
            <person name="Ma J."/>
        </authorList>
    </citation>
    <scope>NUCLEOTIDE SEQUENCE [LARGE SCALE GENOMIC DNA]</scope>
    <source>
        <strain evidence="17">KCTC 23314</strain>
    </source>
</reference>
<dbReference type="Pfam" id="PF00512">
    <property type="entry name" value="HisKA"/>
    <property type="match status" value="1"/>
</dbReference>
<dbReference type="EC" id="2.7.13.3" evidence="3"/>
<dbReference type="EMBL" id="BMYK01000007">
    <property type="protein sequence ID" value="GHC84120.1"/>
    <property type="molecule type" value="Genomic_DNA"/>
</dbReference>
<comment type="caution">
    <text evidence="16">The sequence shown here is derived from an EMBL/GenBank/DDBJ whole genome shotgun (WGS) entry which is preliminary data.</text>
</comment>
<keyword evidence="4" id="KW-0597">Phosphoprotein</keyword>
<dbReference type="SUPFAM" id="SSF55874">
    <property type="entry name" value="ATPase domain of HSP90 chaperone/DNA topoisomerase II/histidine kinase"/>
    <property type="match status" value="1"/>
</dbReference>
<evidence type="ECO:0000256" key="7">
    <source>
        <dbReference type="ARBA" id="ARBA00022741"/>
    </source>
</evidence>
<feature type="transmembrane region" description="Helical" evidence="13">
    <location>
        <begin position="12"/>
        <end position="31"/>
    </location>
</feature>
<evidence type="ECO:0000256" key="2">
    <source>
        <dbReference type="ARBA" id="ARBA00004141"/>
    </source>
</evidence>
<dbReference type="Gene3D" id="6.10.340.10">
    <property type="match status" value="1"/>
</dbReference>
<dbReference type="GO" id="GO:0016301">
    <property type="term" value="F:kinase activity"/>
    <property type="evidence" value="ECO:0007669"/>
    <property type="project" value="UniProtKB-KW"/>
</dbReference>
<keyword evidence="10 13" id="KW-1133">Transmembrane helix</keyword>
<dbReference type="InterPro" id="IPR003661">
    <property type="entry name" value="HisK_dim/P_dom"/>
</dbReference>
<keyword evidence="7" id="KW-0547">Nucleotide-binding</keyword>
<dbReference type="InterPro" id="IPR005467">
    <property type="entry name" value="His_kinase_dom"/>
</dbReference>
<dbReference type="InterPro" id="IPR050428">
    <property type="entry name" value="TCS_sensor_his_kinase"/>
</dbReference>
<dbReference type="InterPro" id="IPR004358">
    <property type="entry name" value="Sig_transdc_His_kin-like_C"/>
</dbReference>
<evidence type="ECO:0000256" key="13">
    <source>
        <dbReference type="SAM" id="Phobius"/>
    </source>
</evidence>
<dbReference type="Gene3D" id="1.10.287.130">
    <property type="match status" value="1"/>
</dbReference>
<dbReference type="SMART" id="SM00387">
    <property type="entry name" value="HATPase_c"/>
    <property type="match status" value="1"/>
</dbReference>
<keyword evidence="6 13" id="KW-0812">Transmembrane</keyword>
<keyword evidence="12 13" id="KW-0472">Membrane</keyword>
<sequence>MNSLQGHVLRVLGGTVLLSWMLALVALWFLLQHSETSIADNGLRNFATRILQAIPQRDALAPGPGTSPKPSALPDDPLLAFQVWADRSVLVAHTPGAPASALKPDFADGFASLLVGGQRWRVYSVSDSAGRKFVQVGRLHSELDAELQRKALTVVGVLTTVVCAIGMLTFLAVRRSLRPVADLEATLRRRARFDLTPLPATALPTELQPLVESFNHVLAQLDVAIEGERRFIGDAAHELRTPLAALQAQAHVALHARTTAEKDAALVKLIAVAERSTRLSEQLLDLARLNAGEHAPQRERADLSELVLHVAREFEIFAQTHQRTLALDLAPAGIDCNIDEIGILLRNLVDNALRYTPQGGRVRIRCGSMDTGAGPAGYVEVADDGPGVPAAEREAIFHRFHRVPGNGTRGSGIGLSLVAGIARLHEATVLTGTGIDGLGFSVRVQFPAASLPVAAPP</sequence>
<keyword evidence="11" id="KW-0902">Two-component regulatory system</keyword>
<dbReference type="Proteomes" id="UP000626210">
    <property type="component" value="Unassembled WGS sequence"/>
</dbReference>
<keyword evidence="8 16" id="KW-0418">Kinase</keyword>
<organism evidence="16 17">
    <name type="scientific">Pseudorhodoferax aquiterrae</name>
    <dbReference type="NCBI Taxonomy" id="747304"/>
    <lineage>
        <taxon>Bacteria</taxon>
        <taxon>Pseudomonadati</taxon>
        <taxon>Pseudomonadota</taxon>
        <taxon>Betaproteobacteria</taxon>
        <taxon>Burkholderiales</taxon>
        <taxon>Comamonadaceae</taxon>
    </lineage>
</organism>
<dbReference type="SUPFAM" id="SSF47384">
    <property type="entry name" value="Homodimeric domain of signal transducing histidine kinase"/>
    <property type="match status" value="1"/>
</dbReference>
<evidence type="ECO:0000256" key="1">
    <source>
        <dbReference type="ARBA" id="ARBA00000085"/>
    </source>
</evidence>
<evidence type="ECO:0000256" key="4">
    <source>
        <dbReference type="ARBA" id="ARBA00022553"/>
    </source>
</evidence>
<evidence type="ECO:0000256" key="12">
    <source>
        <dbReference type="ARBA" id="ARBA00023136"/>
    </source>
</evidence>
<dbReference type="Gene3D" id="3.30.565.10">
    <property type="entry name" value="Histidine kinase-like ATPase, C-terminal domain"/>
    <property type="match status" value="1"/>
</dbReference>
<gene>
    <name evidence="16" type="ORF">GCM10007320_28270</name>
</gene>
<keyword evidence="9" id="KW-0067">ATP-binding</keyword>
<dbReference type="PROSITE" id="PS50109">
    <property type="entry name" value="HIS_KIN"/>
    <property type="match status" value="1"/>
</dbReference>
<comment type="catalytic activity">
    <reaction evidence="1">
        <text>ATP + protein L-histidine = ADP + protein N-phospho-L-histidine.</text>
        <dbReference type="EC" id="2.7.13.3"/>
    </reaction>
</comment>
<dbReference type="RefSeq" id="WP_189687587.1">
    <property type="nucleotide sequence ID" value="NZ_BMYK01000007.1"/>
</dbReference>
<evidence type="ECO:0000256" key="11">
    <source>
        <dbReference type="ARBA" id="ARBA00023012"/>
    </source>
</evidence>
<proteinExistence type="predicted"/>
<dbReference type="InterPro" id="IPR036097">
    <property type="entry name" value="HisK_dim/P_sf"/>
</dbReference>
<evidence type="ECO:0000256" key="3">
    <source>
        <dbReference type="ARBA" id="ARBA00012438"/>
    </source>
</evidence>
<comment type="subcellular location">
    <subcellularLocation>
        <location evidence="2">Membrane</location>
        <topology evidence="2">Multi-pass membrane protein</topology>
    </subcellularLocation>
</comment>
<dbReference type="PROSITE" id="PS50885">
    <property type="entry name" value="HAMP"/>
    <property type="match status" value="1"/>
</dbReference>
<feature type="domain" description="Histidine kinase" evidence="14">
    <location>
        <begin position="234"/>
        <end position="450"/>
    </location>
</feature>
<dbReference type="Pfam" id="PF02518">
    <property type="entry name" value="HATPase_c"/>
    <property type="match status" value="1"/>
</dbReference>
<feature type="transmembrane region" description="Helical" evidence="13">
    <location>
        <begin position="151"/>
        <end position="173"/>
    </location>
</feature>
<accession>A0ABQ3G3J8</accession>
<dbReference type="PRINTS" id="PR00344">
    <property type="entry name" value="BCTRLSENSOR"/>
</dbReference>
<dbReference type="SMART" id="SM00388">
    <property type="entry name" value="HisKA"/>
    <property type="match status" value="1"/>
</dbReference>
<protein>
    <recommendedName>
        <fullName evidence="3">histidine kinase</fullName>
        <ecNumber evidence="3">2.7.13.3</ecNumber>
    </recommendedName>
</protein>
<dbReference type="CDD" id="cd00082">
    <property type="entry name" value="HisKA"/>
    <property type="match status" value="1"/>
</dbReference>
<evidence type="ECO:0000259" key="15">
    <source>
        <dbReference type="PROSITE" id="PS50885"/>
    </source>
</evidence>
<dbReference type="InterPro" id="IPR036890">
    <property type="entry name" value="HATPase_C_sf"/>
</dbReference>
<evidence type="ECO:0000256" key="9">
    <source>
        <dbReference type="ARBA" id="ARBA00022840"/>
    </source>
</evidence>
<evidence type="ECO:0000256" key="5">
    <source>
        <dbReference type="ARBA" id="ARBA00022679"/>
    </source>
</evidence>
<dbReference type="InterPro" id="IPR003660">
    <property type="entry name" value="HAMP_dom"/>
</dbReference>
<name>A0ABQ3G3J8_9BURK</name>
<feature type="domain" description="HAMP" evidence="15">
    <location>
        <begin position="174"/>
        <end position="226"/>
    </location>
</feature>